<feature type="region of interest" description="Disordered" evidence="1">
    <location>
        <begin position="158"/>
        <end position="189"/>
    </location>
</feature>
<feature type="region of interest" description="Disordered" evidence="1">
    <location>
        <begin position="1"/>
        <end position="21"/>
    </location>
</feature>
<keyword evidence="4" id="KW-1185">Reference proteome</keyword>
<feature type="transmembrane region" description="Helical" evidence="2">
    <location>
        <begin position="736"/>
        <end position="756"/>
    </location>
</feature>
<feature type="transmembrane region" description="Helical" evidence="2">
    <location>
        <begin position="713"/>
        <end position="730"/>
    </location>
</feature>
<proteinExistence type="predicted"/>
<protein>
    <submittedName>
        <fullName evidence="3">Uncharacterized protein</fullName>
    </submittedName>
</protein>
<organism evidence="3 4">
    <name type="scientific">Porcisia hertigi</name>
    <dbReference type="NCBI Taxonomy" id="2761500"/>
    <lineage>
        <taxon>Eukaryota</taxon>
        <taxon>Discoba</taxon>
        <taxon>Euglenozoa</taxon>
        <taxon>Kinetoplastea</taxon>
        <taxon>Metakinetoplastina</taxon>
        <taxon>Trypanosomatida</taxon>
        <taxon>Trypanosomatidae</taxon>
        <taxon>Leishmaniinae</taxon>
        <taxon>Porcisia</taxon>
    </lineage>
</organism>
<evidence type="ECO:0000313" key="3">
    <source>
        <dbReference type="EMBL" id="KAG5511909.1"/>
    </source>
</evidence>
<dbReference type="OrthoDB" id="267798at2759"/>
<comment type="caution">
    <text evidence="3">The sequence shown here is derived from an EMBL/GenBank/DDBJ whole genome shotgun (WGS) entry which is preliminary data.</text>
</comment>
<keyword evidence="2" id="KW-1133">Transmembrane helix</keyword>
<sequence length="867" mass="92804">MDVTTFNTQSDATAAAPLHHRAGQTPASGLITCQELDAKHALSSLLSGDCVLPRITEQLSGNDRDDLLRHASSPEAATRVFIWQVGPRTPAQQNPLHSAFPSYFMNVSAAAATADGTQLASGISDGAEDKLRADAATLRRVRKYSALYSGEGRAAVDYSPAADRHHGATDARSGPPTRRPPRRGQKNDHVWSFMKSVRAAVRPITSAVALVVDVSGIDRYAQRTATEVDANLRVFAWRSATAWTQLFMRRRVVLRIHIGSWGGRAGAEGALGAGGEGEDATGSSIPAHSMRSRMEMSNYGSLSLVRVISFPPVVQLKEDTPTQPPSSVPASSSSRVAVSSFACSLPAVHSASLLLQEDAMARVREAKQAAAAFPRGWQYGTPRRAPPTPRVWLLSVLMDAIRLAARALLGTRRDEDDDDAVAAWSRVESISVNDGVTRTAAVAAARSFLDRVREELGPHQSFGESILPVALQQMLGRRTMHAHAQLVEAGVGVGEEEHINFFMQWEASLPAGTPMCLALAALPPPPSHHGVEATAADTAHQTSVVPDGLPVSLEETCSFDVVWLQLFIVGWAVWELERRAAQSTLVRYLATGLSGMMLLLVLLLWYVIRRLHGASPQLAVVAMALLLGGSTAMANGLLDVVRGINSMIAQLSESAASSAGGWRDGADSGNASSSTLNAFFVLGVGIFVLACAGSGIFLSWLVPPVVLLATTRWCVRALLLALWGLCVLRNTEATAVAALLWSLWCVVPLARIALWLSSPLLKGKSLVPLDGNPVEEVPPNARQACGYAAPLAVSSGSSGTVYAALRTPEARLKRYEEEGVEYTRRALEELATHLRANPGRYATRLRNPNGVQQWAGTADTETDEETE</sequence>
<dbReference type="RefSeq" id="XP_067759865.1">
    <property type="nucleotide sequence ID" value="XM_067903665.1"/>
</dbReference>
<feature type="transmembrane region" description="Helical" evidence="2">
    <location>
        <begin position="585"/>
        <end position="606"/>
    </location>
</feature>
<accession>A0A836LLV4</accession>
<reference evidence="3 4" key="1">
    <citation type="submission" date="2021-02" db="EMBL/GenBank/DDBJ databases">
        <title>Porcisia hertigi Genome sequencing and assembly.</title>
        <authorList>
            <person name="Almutairi H."/>
            <person name="Gatherer D."/>
        </authorList>
    </citation>
    <scope>NUCLEOTIDE SEQUENCE [LARGE SCALE GENOMIC DNA]</scope>
    <source>
        <strain evidence="3 4">C119</strain>
    </source>
</reference>
<feature type="compositionally biased region" description="Polar residues" evidence="1">
    <location>
        <begin position="1"/>
        <end position="12"/>
    </location>
</feature>
<keyword evidence="2" id="KW-0812">Transmembrane</keyword>
<dbReference type="AlphaFoldDB" id="A0A836LLV4"/>
<dbReference type="Proteomes" id="UP000674318">
    <property type="component" value="Chromosome 3"/>
</dbReference>
<gene>
    <name evidence="3" type="ORF">JKF63_07734</name>
</gene>
<dbReference type="GeneID" id="94293742"/>
<evidence type="ECO:0000256" key="2">
    <source>
        <dbReference type="SAM" id="Phobius"/>
    </source>
</evidence>
<evidence type="ECO:0000256" key="1">
    <source>
        <dbReference type="SAM" id="MobiDB-lite"/>
    </source>
</evidence>
<dbReference type="EMBL" id="JAFJZO010000003">
    <property type="protein sequence ID" value="KAG5511909.1"/>
    <property type="molecule type" value="Genomic_DNA"/>
</dbReference>
<feature type="transmembrane region" description="Helical" evidence="2">
    <location>
        <begin position="618"/>
        <end position="638"/>
    </location>
</feature>
<evidence type="ECO:0000313" key="4">
    <source>
        <dbReference type="Proteomes" id="UP000674318"/>
    </source>
</evidence>
<feature type="transmembrane region" description="Helical" evidence="2">
    <location>
        <begin position="678"/>
        <end position="701"/>
    </location>
</feature>
<dbReference type="KEGG" id="phet:94293742"/>
<name>A0A836LLV4_9TRYP</name>
<keyword evidence="2" id="KW-0472">Membrane</keyword>